<reference evidence="3 4" key="1">
    <citation type="submission" date="2023-05" db="EMBL/GenBank/DDBJ databases">
        <title>Sequencing and Assembly of Streptomyces sp. NP73.</title>
        <authorList>
            <person name="Konwar A.N."/>
            <person name="Saikia K."/>
            <person name="Thakur D."/>
        </authorList>
    </citation>
    <scope>NUCLEOTIDE SEQUENCE [LARGE SCALE GENOMIC DNA]</scope>
    <source>
        <strain evidence="3 4">NP73</strain>
    </source>
</reference>
<evidence type="ECO:0000256" key="1">
    <source>
        <dbReference type="SAM" id="MobiDB-lite"/>
    </source>
</evidence>
<dbReference type="EMBL" id="JASITI010000050">
    <property type="protein sequence ID" value="MDK9499862.1"/>
    <property type="molecule type" value="Genomic_DNA"/>
</dbReference>
<evidence type="ECO:0000313" key="4">
    <source>
        <dbReference type="Proteomes" id="UP001223390"/>
    </source>
</evidence>
<name>A0ABT7H1U0_9ACTN</name>
<evidence type="ECO:0000313" key="3">
    <source>
        <dbReference type="EMBL" id="MDK9499862.1"/>
    </source>
</evidence>
<comment type="caution">
    <text evidence="3">The sequence shown here is derived from an EMBL/GenBank/DDBJ whole genome shotgun (WGS) entry which is preliminary data.</text>
</comment>
<keyword evidence="2" id="KW-0732">Signal</keyword>
<feature type="chain" id="PRO_5046548569" description="Secreted protein" evidence="2">
    <location>
        <begin position="33"/>
        <end position="195"/>
    </location>
</feature>
<evidence type="ECO:0008006" key="5">
    <source>
        <dbReference type="Google" id="ProtNLM"/>
    </source>
</evidence>
<gene>
    <name evidence="3" type="ORF">QEZ40_005480</name>
</gene>
<evidence type="ECO:0000256" key="2">
    <source>
        <dbReference type="SAM" id="SignalP"/>
    </source>
</evidence>
<feature type="region of interest" description="Disordered" evidence="1">
    <location>
        <begin position="146"/>
        <end position="168"/>
    </location>
</feature>
<protein>
    <recommendedName>
        <fullName evidence="5">Secreted protein</fullName>
    </recommendedName>
</protein>
<dbReference type="RefSeq" id="WP_285345630.1">
    <property type="nucleotide sequence ID" value="NZ_JASITI010000050.1"/>
</dbReference>
<dbReference type="InterPro" id="IPR006311">
    <property type="entry name" value="TAT_signal"/>
</dbReference>
<dbReference type="Proteomes" id="UP001223390">
    <property type="component" value="Unassembled WGS sequence"/>
</dbReference>
<feature type="signal peptide" evidence="2">
    <location>
        <begin position="1"/>
        <end position="32"/>
    </location>
</feature>
<keyword evidence="4" id="KW-1185">Reference proteome</keyword>
<dbReference type="PROSITE" id="PS51318">
    <property type="entry name" value="TAT"/>
    <property type="match status" value="1"/>
</dbReference>
<proteinExistence type="predicted"/>
<organism evidence="3 4">
    <name type="scientific">Streptomyces katrae</name>
    <dbReference type="NCBI Taxonomy" id="68223"/>
    <lineage>
        <taxon>Bacteria</taxon>
        <taxon>Bacillati</taxon>
        <taxon>Actinomycetota</taxon>
        <taxon>Actinomycetes</taxon>
        <taxon>Kitasatosporales</taxon>
        <taxon>Streptomycetaceae</taxon>
        <taxon>Streptomyces</taxon>
    </lineage>
</organism>
<feature type="region of interest" description="Disordered" evidence="1">
    <location>
        <begin position="113"/>
        <end position="134"/>
    </location>
</feature>
<sequence length="195" mass="20523">MHRRNRHTLLCAALASSVALGGAAALAAPASAAPTAVPAASCTVTPDPSGNFVVITGEGFTAPRNLNDGETTEPLNIDANGNFRVQRFQKNVDYTVLAVHEDQNFVFVNCQVKQPTSPTSPSTTAPSHSREYKHGYADGFTAGVKAASRSDCTVPPQPDKSRDHSKSYWEGWKAGAEASYDQRCDTGSDGGPAGQ</sequence>
<accession>A0ABT7H1U0</accession>
<feature type="compositionally biased region" description="Low complexity" evidence="1">
    <location>
        <begin position="115"/>
        <end position="127"/>
    </location>
</feature>